<reference evidence="2 3" key="1">
    <citation type="journal article" date="2017" name="G3 (Bethesda)">
        <title>First Draft Genome Sequence of the Pathogenic Fungus Lomentospora prolificans (Formerly Scedosporium prolificans).</title>
        <authorList>
            <person name="Luo R."/>
            <person name="Zimin A."/>
            <person name="Workman R."/>
            <person name="Fan Y."/>
            <person name="Pertea G."/>
            <person name="Grossman N."/>
            <person name="Wear M.P."/>
            <person name="Jia B."/>
            <person name="Miller H."/>
            <person name="Casadevall A."/>
            <person name="Timp W."/>
            <person name="Zhang S.X."/>
            <person name="Salzberg S.L."/>
        </authorList>
    </citation>
    <scope>NUCLEOTIDE SEQUENCE [LARGE SCALE GENOMIC DNA]</scope>
    <source>
        <strain evidence="2 3">JHH-5317</strain>
    </source>
</reference>
<feature type="transmembrane region" description="Helical" evidence="1">
    <location>
        <begin position="72"/>
        <end position="94"/>
    </location>
</feature>
<dbReference type="InParanoid" id="A0A2N3NAT5"/>
<dbReference type="InterPro" id="IPR008952">
    <property type="entry name" value="Tetraspanin_EC2_sf"/>
</dbReference>
<organism evidence="2 3">
    <name type="scientific">Lomentospora prolificans</name>
    <dbReference type="NCBI Taxonomy" id="41688"/>
    <lineage>
        <taxon>Eukaryota</taxon>
        <taxon>Fungi</taxon>
        <taxon>Dikarya</taxon>
        <taxon>Ascomycota</taxon>
        <taxon>Pezizomycotina</taxon>
        <taxon>Sordariomycetes</taxon>
        <taxon>Hypocreomycetidae</taxon>
        <taxon>Microascales</taxon>
        <taxon>Microascaceae</taxon>
        <taxon>Lomentospora</taxon>
    </lineage>
</organism>
<dbReference type="SUPFAM" id="SSF48652">
    <property type="entry name" value="Tetraspanin"/>
    <property type="match status" value="1"/>
</dbReference>
<dbReference type="Proteomes" id="UP000233524">
    <property type="component" value="Unassembled WGS sequence"/>
</dbReference>
<feature type="transmembrane region" description="Helical" evidence="1">
    <location>
        <begin position="198"/>
        <end position="220"/>
    </location>
</feature>
<dbReference type="AlphaFoldDB" id="A0A2N3NAT5"/>
<evidence type="ECO:0000313" key="3">
    <source>
        <dbReference type="Proteomes" id="UP000233524"/>
    </source>
</evidence>
<gene>
    <name evidence="2" type="ORF">jhhlp_004109</name>
</gene>
<feature type="transmembrane region" description="Helical" evidence="1">
    <location>
        <begin position="22"/>
        <end position="47"/>
    </location>
</feature>
<dbReference type="VEuPathDB" id="FungiDB:jhhlp_004109"/>
<dbReference type="OrthoDB" id="2279611at2759"/>
<keyword evidence="1" id="KW-0812">Transmembrane</keyword>
<comment type="caution">
    <text evidence="2">The sequence shown here is derived from an EMBL/GenBank/DDBJ whole genome shotgun (WGS) entry which is preliminary data.</text>
</comment>
<dbReference type="GO" id="GO:0016020">
    <property type="term" value="C:membrane"/>
    <property type="evidence" value="ECO:0007669"/>
    <property type="project" value="InterPro"/>
</dbReference>
<name>A0A2N3NAT5_9PEZI</name>
<feature type="transmembrane region" description="Helical" evidence="1">
    <location>
        <begin position="106"/>
        <end position="125"/>
    </location>
</feature>
<keyword evidence="3" id="KW-1185">Reference proteome</keyword>
<protein>
    <recommendedName>
        <fullName evidence="4">Tetraspanin</fullName>
    </recommendedName>
</protein>
<proteinExistence type="predicted"/>
<evidence type="ECO:0000256" key="1">
    <source>
        <dbReference type="SAM" id="Phobius"/>
    </source>
</evidence>
<sequence length="241" mass="26132">GAPVGILVDFGAALIVKMVNKILLTTAIADILFLATGAAQLAFSLIVKNVMNEEPVEGMQAARNLLYQRFPLQAGIINAIAIFVTFAATLPGLITPARAWLKLSGALITLCGLFTLCLGIFLWVLTLRTKEDFFPIWMTQEPKVQDLMQTTFECCGYFNSTAPAFVTNPTCPSPAAAALMRGCSAPVASFANIFIDDVFTAVFGMVGVDALLILSIACLLKDRKERERYRHIDEKTGYTGI</sequence>
<dbReference type="EMBL" id="NLAX01000010">
    <property type="protein sequence ID" value="PKS09492.1"/>
    <property type="molecule type" value="Genomic_DNA"/>
</dbReference>
<dbReference type="STRING" id="41688.A0A2N3NAT5"/>
<evidence type="ECO:0000313" key="2">
    <source>
        <dbReference type="EMBL" id="PKS09492.1"/>
    </source>
</evidence>
<keyword evidence="1" id="KW-1133">Transmembrane helix</keyword>
<evidence type="ECO:0008006" key="4">
    <source>
        <dbReference type="Google" id="ProtNLM"/>
    </source>
</evidence>
<keyword evidence="1" id="KW-0472">Membrane</keyword>
<feature type="non-terminal residue" evidence="2">
    <location>
        <position position="1"/>
    </location>
</feature>
<accession>A0A2N3NAT5</accession>